<feature type="non-terminal residue" evidence="2">
    <location>
        <position position="112"/>
    </location>
</feature>
<dbReference type="EMBL" id="JAPQKL010000002">
    <property type="protein sequence ID" value="KAJ5143347.1"/>
    <property type="molecule type" value="Genomic_DNA"/>
</dbReference>
<feature type="region of interest" description="Disordered" evidence="1">
    <location>
        <begin position="56"/>
        <end position="112"/>
    </location>
</feature>
<comment type="caution">
    <text evidence="2">The sequence shown here is derived from an EMBL/GenBank/DDBJ whole genome shotgun (WGS) entry which is preliminary data.</text>
</comment>
<proteinExistence type="predicted"/>
<accession>A0A9W9HB06</accession>
<evidence type="ECO:0000256" key="1">
    <source>
        <dbReference type="SAM" id="MobiDB-lite"/>
    </source>
</evidence>
<feature type="compositionally biased region" description="Polar residues" evidence="1">
    <location>
        <begin position="65"/>
        <end position="74"/>
    </location>
</feature>
<dbReference type="AlphaFoldDB" id="A0A9W9HB06"/>
<protein>
    <submittedName>
        <fullName evidence="2">Uncharacterized protein</fullName>
    </submittedName>
</protein>
<evidence type="ECO:0000313" key="2">
    <source>
        <dbReference type="EMBL" id="KAJ5143347.1"/>
    </source>
</evidence>
<keyword evidence="3" id="KW-1185">Reference proteome</keyword>
<organism evidence="2 3">
    <name type="scientific">Penicillium bovifimosum</name>
    <dbReference type="NCBI Taxonomy" id="126998"/>
    <lineage>
        <taxon>Eukaryota</taxon>
        <taxon>Fungi</taxon>
        <taxon>Dikarya</taxon>
        <taxon>Ascomycota</taxon>
        <taxon>Pezizomycotina</taxon>
        <taxon>Eurotiomycetes</taxon>
        <taxon>Eurotiomycetidae</taxon>
        <taxon>Eurotiales</taxon>
        <taxon>Aspergillaceae</taxon>
        <taxon>Penicillium</taxon>
    </lineage>
</organism>
<reference evidence="2" key="2">
    <citation type="journal article" date="2023" name="IMA Fungus">
        <title>Comparative genomic study of the Penicillium genus elucidates a diverse pangenome and 15 lateral gene transfer events.</title>
        <authorList>
            <person name="Petersen C."/>
            <person name="Sorensen T."/>
            <person name="Nielsen M.R."/>
            <person name="Sondergaard T.E."/>
            <person name="Sorensen J.L."/>
            <person name="Fitzpatrick D.A."/>
            <person name="Frisvad J.C."/>
            <person name="Nielsen K.L."/>
        </authorList>
    </citation>
    <scope>NUCLEOTIDE SEQUENCE</scope>
    <source>
        <strain evidence="2">IBT 22155</strain>
    </source>
</reference>
<gene>
    <name evidence="2" type="ORF">N7515_002134</name>
</gene>
<reference evidence="2" key="1">
    <citation type="submission" date="2022-11" db="EMBL/GenBank/DDBJ databases">
        <authorList>
            <person name="Petersen C."/>
        </authorList>
    </citation>
    <scope>NUCLEOTIDE SEQUENCE</scope>
    <source>
        <strain evidence="2">IBT 22155</strain>
    </source>
</reference>
<evidence type="ECO:0000313" key="3">
    <source>
        <dbReference type="Proteomes" id="UP001149079"/>
    </source>
</evidence>
<dbReference type="RefSeq" id="XP_056524991.1">
    <property type="nucleotide sequence ID" value="XM_056662878.1"/>
</dbReference>
<sequence length="112" mass="12331">QHVLLNDAGLYSLSYLDRNQTGLASGIAARTFSSRTLTTRFTLCASQDMMTPLNRPWSFHHARQSEGSDNTNDGHLSRRGNCLTSGPAASRGDNPRHRQNIKPPVDRALPLS</sequence>
<name>A0A9W9HB06_9EURO</name>
<dbReference type="GeneID" id="81402048"/>
<dbReference type="Proteomes" id="UP001149079">
    <property type="component" value="Unassembled WGS sequence"/>
</dbReference>